<protein>
    <submittedName>
        <fullName evidence="2">Uncharacterized protein</fullName>
    </submittedName>
</protein>
<keyword evidence="3" id="KW-1185">Reference proteome</keyword>
<keyword evidence="1" id="KW-0472">Membrane</keyword>
<evidence type="ECO:0000256" key="1">
    <source>
        <dbReference type="SAM" id="Phobius"/>
    </source>
</evidence>
<keyword evidence="1" id="KW-1133">Transmembrane helix</keyword>
<gene>
    <name evidence="2" type="ORF">OC25_07955</name>
</gene>
<dbReference type="EMBL" id="JSYN01000006">
    <property type="protein sequence ID" value="KIA95236.1"/>
    <property type="molecule type" value="Genomic_DNA"/>
</dbReference>
<evidence type="ECO:0000313" key="2">
    <source>
        <dbReference type="EMBL" id="KIA95236.1"/>
    </source>
</evidence>
<accession>A0A0C1DCB1</accession>
<feature type="transmembrane region" description="Helical" evidence="1">
    <location>
        <begin position="23"/>
        <end position="47"/>
    </location>
</feature>
<feature type="transmembrane region" description="Helical" evidence="1">
    <location>
        <begin position="59"/>
        <end position="78"/>
    </location>
</feature>
<name>A0A0C1DCB1_9SPHI</name>
<sequence>MIDKIYYLLYKVLKSNGKNDQSFFNAFLGLCFLEYMNLWSIFGLVNYFFKYRITKDESVYCALITGGIIFIYNYFILWNKKEIIVKKYDNSPIKNGMILIWGLIIFSFSLLYIILEYFVSYHAI</sequence>
<evidence type="ECO:0000313" key="3">
    <source>
        <dbReference type="Proteomes" id="UP000031246"/>
    </source>
</evidence>
<keyword evidence="1" id="KW-0812">Transmembrane</keyword>
<dbReference type="AlphaFoldDB" id="A0A0C1DCB1"/>
<reference evidence="2 3" key="1">
    <citation type="submission" date="2014-10" db="EMBL/GenBank/DDBJ databases">
        <title>Pedobacter Kyungheensis.</title>
        <authorList>
            <person name="Anderson B.M."/>
            <person name="Newman J.D."/>
        </authorList>
    </citation>
    <scope>NUCLEOTIDE SEQUENCE [LARGE SCALE GENOMIC DNA]</scope>
    <source>
        <strain evidence="2 3">KACC 16221</strain>
    </source>
</reference>
<organism evidence="2 3">
    <name type="scientific">Pedobacter kyungheensis</name>
    <dbReference type="NCBI Taxonomy" id="1069985"/>
    <lineage>
        <taxon>Bacteria</taxon>
        <taxon>Pseudomonadati</taxon>
        <taxon>Bacteroidota</taxon>
        <taxon>Sphingobacteriia</taxon>
        <taxon>Sphingobacteriales</taxon>
        <taxon>Sphingobacteriaceae</taxon>
        <taxon>Pedobacter</taxon>
    </lineage>
</organism>
<dbReference type="Proteomes" id="UP000031246">
    <property type="component" value="Unassembled WGS sequence"/>
</dbReference>
<feature type="transmembrane region" description="Helical" evidence="1">
    <location>
        <begin position="98"/>
        <end position="119"/>
    </location>
</feature>
<proteinExistence type="predicted"/>
<comment type="caution">
    <text evidence="2">The sequence shown here is derived from an EMBL/GenBank/DDBJ whole genome shotgun (WGS) entry which is preliminary data.</text>
</comment>